<sequence length="182" mass="21407">MINLQIKIISMTRPESFAVKGYLHRSMMKAAYLWLPFFAIIILICSYFENYRFMLYGSVVALTYSLIIQSLKKKTTDLQFTQNAILIGQKEIQLSSVKNYNISLALNRFIILRIQTQNENEAVYIDQKEDLKITQFLSNALIPKQKQSYDYFLQYDHLILPFVGLIICALMYKLSYYIQYGF</sequence>
<dbReference type="Proteomes" id="UP000000430">
    <property type="component" value="Chromosome"/>
</dbReference>
<organism evidence="2 3">
    <name type="scientific">Acinetobacter baylyi (strain ATCC 33305 / BD413 / ADP1)</name>
    <dbReference type="NCBI Taxonomy" id="62977"/>
    <lineage>
        <taxon>Bacteria</taxon>
        <taxon>Pseudomonadati</taxon>
        <taxon>Pseudomonadota</taxon>
        <taxon>Gammaproteobacteria</taxon>
        <taxon>Moraxellales</taxon>
        <taxon>Moraxellaceae</taxon>
        <taxon>Acinetobacter</taxon>
    </lineage>
</organism>
<reference evidence="2 3" key="1">
    <citation type="journal article" date="2004" name="Nucleic Acids Res.">
        <title>Unique features revealed by the genome sequence of Acinetobacter sp. ADP1, a versatile and naturally transformation competent bacterium.</title>
        <authorList>
            <person name="Barbe V."/>
            <person name="Vallenet D."/>
            <person name="Fonknechten N."/>
            <person name="Kreimeyer A."/>
            <person name="Oztas S."/>
            <person name="Labarre L."/>
            <person name="Cruveiller S."/>
            <person name="Robert C."/>
            <person name="Duprat S."/>
            <person name="Wincker P."/>
            <person name="Ornston L.N."/>
            <person name="Weissenbach J."/>
            <person name="Marliere P."/>
            <person name="Cohen G.N."/>
            <person name="Medigue C."/>
        </authorList>
    </citation>
    <scope>NUCLEOTIDE SEQUENCE [LARGE SCALE GENOMIC DNA]</scope>
    <source>
        <strain evidence="3">ATCC 33305 / BD413 / ADP1</strain>
    </source>
</reference>
<protein>
    <submittedName>
        <fullName evidence="2">Uncharacterized protein</fullName>
    </submittedName>
</protein>
<name>Q6F9U2_ACIAD</name>
<dbReference type="EMBL" id="CR543861">
    <property type="protein sequence ID" value="CAG69171.1"/>
    <property type="molecule type" value="Genomic_DNA"/>
</dbReference>
<dbReference type="AlphaFoldDB" id="Q6F9U2"/>
<gene>
    <name evidence="2" type="ordered locus">ACIAD2396</name>
</gene>
<dbReference type="HOGENOM" id="CLU_1479016_0_0_6"/>
<accession>Q6F9U2</accession>
<proteinExistence type="predicted"/>
<keyword evidence="1" id="KW-1133">Transmembrane helix</keyword>
<keyword evidence="1" id="KW-0472">Membrane</keyword>
<feature type="transmembrane region" description="Helical" evidence="1">
    <location>
        <begin position="158"/>
        <end position="178"/>
    </location>
</feature>
<evidence type="ECO:0000256" key="1">
    <source>
        <dbReference type="SAM" id="Phobius"/>
    </source>
</evidence>
<keyword evidence="1" id="KW-0812">Transmembrane</keyword>
<feature type="transmembrane region" description="Helical" evidence="1">
    <location>
        <begin position="30"/>
        <end position="48"/>
    </location>
</feature>
<feature type="transmembrane region" description="Helical" evidence="1">
    <location>
        <begin position="54"/>
        <end position="71"/>
    </location>
</feature>
<evidence type="ECO:0000313" key="3">
    <source>
        <dbReference type="Proteomes" id="UP000000430"/>
    </source>
</evidence>
<dbReference type="KEGG" id="aci:ACIAD2396"/>
<evidence type="ECO:0000313" key="2">
    <source>
        <dbReference type="EMBL" id="CAG69171.1"/>
    </source>
</evidence>